<feature type="compositionally biased region" description="Polar residues" evidence="1">
    <location>
        <begin position="373"/>
        <end position="385"/>
    </location>
</feature>
<protein>
    <submittedName>
        <fullName evidence="2">Uncharacterized protein</fullName>
    </submittedName>
</protein>
<sequence>MRDRRVSFGATSDECESVDIGAGRHRARECLEVFHPAVEYTPTFRPSVKSNQHKRSRKTINNSISGGQGGNTINNNNTARIDKKRKREESSGGTVVETVTVAPSRPNAAKSTANAPQDEKVPESWRRIFAEARDEGKSCPPPSAILKLGEIRSDHLIDFHSAQSSVAKAMAANDKFKAIISAGEIPSVVSNAVRLPALQLLKGVVNLDFSAVPAVAEAKAAAERDIAAAVASSTKFVTEYYEAQLAEVRKQLNVAAAVTRFRSSAVEYCTYVIQNGGVEDVHKWDSLLDRLCELMTIELETLNFEYVALLKRDADAKTAKAKAAAVSIEHADAEMADATKPIAELIKEAVGVKYKALEKEVQKLKGKAGKPSSEVSTSAKTSNNSKPKHQNLSKGNRKPSSNSNANKRDDTESRPKKKKTRSLAGKTQ</sequence>
<evidence type="ECO:0000313" key="3">
    <source>
        <dbReference type="Proteomes" id="UP000623467"/>
    </source>
</evidence>
<organism evidence="2 3">
    <name type="scientific">Mycena sanguinolenta</name>
    <dbReference type="NCBI Taxonomy" id="230812"/>
    <lineage>
        <taxon>Eukaryota</taxon>
        <taxon>Fungi</taxon>
        <taxon>Dikarya</taxon>
        <taxon>Basidiomycota</taxon>
        <taxon>Agaricomycotina</taxon>
        <taxon>Agaricomycetes</taxon>
        <taxon>Agaricomycetidae</taxon>
        <taxon>Agaricales</taxon>
        <taxon>Marasmiineae</taxon>
        <taxon>Mycenaceae</taxon>
        <taxon>Mycena</taxon>
    </lineage>
</organism>
<dbReference type="EMBL" id="JACAZH010000026">
    <property type="protein sequence ID" value="KAF7341949.1"/>
    <property type="molecule type" value="Genomic_DNA"/>
</dbReference>
<dbReference type="Proteomes" id="UP000623467">
    <property type="component" value="Unassembled WGS sequence"/>
</dbReference>
<dbReference type="AlphaFoldDB" id="A0A8H7CLB8"/>
<gene>
    <name evidence="2" type="ORF">MSAN_02050900</name>
</gene>
<reference evidence="2" key="1">
    <citation type="submission" date="2020-05" db="EMBL/GenBank/DDBJ databases">
        <title>Mycena genomes resolve the evolution of fungal bioluminescence.</title>
        <authorList>
            <person name="Tsai I.J."/>
        </authorList>
    </citation>
    <scope>NUCLEOTIDE SEQUENCE</scope>
    <source>
        <strain evidence="2">160909Yilan</strain>
    </source>
</reference>
<feature type="region of interest" description="Disordered" evidence="1">
    <location>
        <begin position="44"/>
        <end position="94"/>
    </location>
</feature>
<feature type="compositionally biased region" description="Basic residues" evidence="1">
    <location>
        <begin position="386"/>
        <end position="397"/>
    </location>
</feature>
<dbReference type="OrthoDB" id="3050111at2759"/>
<feature type="region of interest" description="Disordered" evidence="1">
    <location>
        <begin position="363"/>
        <end position="428"/>
    </location>
</feature>
<comment type="caution">
    <text evidence="2">The sequence shown here is derived from an EMBL/GenBank/DDBJ whole genome shotgun (WGS) entry which is preliminary data.</text>
</comment>
<keyword evidence="3" id="KW-1185">Reference proteome</keyword>
<accession>A0A8H7CLB8</accession>
<evidence type="ECO:0000256" key="1">
    <source>
        <dbReference type="SAM" id="MobiDB-lite"/>
    </source>
</evidence>
<evidence type="ECO:0000313" key="2">
    <source>
        <dbReference type="EMBL" id="KAF7341949.1"/>
    </source>
</evidence>
<feature type="region of interest" description="Disordered" evidence="1">
    <location>
        <begin position="102"/>
        <end position="121"/>
    </location>
</feature>
<feature type="compositionally biased region" description="Low complexity" evidence="1">
    <location>
        <begin position="59"/>
        <end position="78"/>
    </location>
</feature>
<name>A0A8H7CLB8_9AGAR</name>
<proteinExistence type="predicted"/>